<protein>
    <submittedName>
        <fullName evidence="1">Cytolethal distending toxin B</fullName>
    </submittedName>
</protein>
<name>A0A024FRZ7_CAMHY</name>
<feature type="non-terminal residue" evidence="1">
    <location>
        <position position="1"/>
    </location>
</feature>
<organism evidence="1">
    <name type="scientific">Campylobacter hyointestinalis</name>
    <dbReference type="NCBI Taxonomy" id="198"/>
    <lineage>
        <taxon>Bacteria</taxon>
        <taxon>Pseudomonadati</taxon>
        <taxon>Campylobacterota</taxon>
        <taxon>Epsilonproteobacteria</taxon>
        <taxon>Campylobacterales</taxon>
        <taxon>Campylobacteraceae</taxon>
        <taxon>Campylobacter</taxon>
    </lineage>
</organism>
<dbReference type="EMBL" id="AB872869">
    <property type="protein sequence ID" value="BAO79455.1"/>
    <property type="molecule type" value="Genomic_DNA"/>
</dbReference>
<dbReference type="AlphaFoldDB" id="A0A024FRZ7"/>
<sequence>NSAADILLTQRSRKHTSKCSLYRYCGSASWSRNSYR</sequence>
<accession>A0A024FRZ7</accession>
<proteinExistence type="predicted"/>
<evidence type="ECO:0000313" key="1">
    <source>
        <dbReference type="EMBL" id="BAO79455.1"/>
    </source>
</evidence>
<gene>
    <name evidence="1" type="primary">cdtB</name>
</gene>
<reference evidence="1" key="1">
    <citation type="journal article" date="2014" name="J. Med. Microbiol.">
        <title>A PCR-RFLP assay for the detection and differentiation of Campylobacter jejuni, C. coli, C. fetus, C. hyointestinalis, C. lari, C. helveticus and C. upsaliensis.</title>
        <authorList>
            <person name="Kamei K."/>
            <person name="Asakura M."/>
            <person name="Somroop S."/>
            <person name="Hatanaka N."/>
            <person name="Hinenoya A."/>
            <person name="Nagita A."/>
            <person name="Misawa N."/>
            <person name="Matsuda M."/>
            <person name="Nakagawa S."/>
            <person name="Yamasaki S."/>
        </authorList>
    </citation>
    <scope>NUCLEOTIDE SEQUENCE</scope>
    <source>
        <strain evidence="1">1-1</strain>
    </source>
</reference>